<dbReference type="InterPro" id="IPR011705">
    <property type="entry name" value="BACK"/>
</dbReference>
<dbReference type="SMART" id="SM00875">
    <property type="entry name" value="BACK"/>
    <property type="match status" value="1"/>
</dbReference>
<dbReference type="GO" id="GO:0042803">
    <property type="term" value="F:protein homodimerization activity"/>
    <property type="evidence" value="ECO:0007669"/>
    <property type="project" value="UniProtKB-ARBA"/>
</dbReference>
<dbReference type="PROSITE" id="PS50097">
    <property type="entry name" value="BTB"/>
    <property type="match status" value="1"/>
</dbReference>
<gene>
    <name evidence="6" type="ORF">MERR_LOCUS4112</name>
</gene>
<dbReference type="Gene3D" id="1.25.40.420">
    <property type="match status" value="1"/>
</dbReference>
<evidence type="ECO:0000259" key="5">
    <source>
        <dbReference type="PROSITE" id="PS50097"/>
    </source>
</evidence>
<dbReference type="Proteomes" id="UP000467841">
    <property type="component" value="Unassembled WGS sequence"/>
</dbReference>
<dbReference type="GO" id="GO:0046982">
    <property type="term" value="F:protein heterodimerization activity"/>
    <property type="evidence" value="ECO:0007669"/>
    <property type="project" value="UniProtKB-ARBA"/>
</dbReference>
<evidence type="ECO:0000256" key="4">
    <source>
        <dbReference type="SAM" id="MobiDB-lite"/>
    </source>
</evidence>
<reference evidence="6" key="1">
    <citation type="submission" date="2020-01" db="EMBL/GenBank/DDBJ databases">
        <authorList>
            <person name="Mishra B."/>
        </authorList>
    </citation>
    <scope>NUCLEOTIDE SEQUENCE [LARGE SCALE GENOMIC DNA]</scope>
</reference>
<dbReference type="UniPathway" id="UPA00143"/>
<dbReference type="PANTHER" id="PTHR46336:SF8">
    <property type="entry name" value="BTB DOMAIN-CONTAINING PROTEIN"/>
    <property type="match status" value="1"/>
</dbReference>
<dbReference type="GO" id="GO:0005634">
    <property type="term" value="C:nucleus"/>
    <property type="evidence" value="ECO:0007669"/>
    <property type="project" value="TreeGrafter"/>
</dbReference>
<feature type="domain" description="BTB" evidence="5">
    <location>
        <begin position="141"/>
        <end position="210"/>
    </location>
</feature>
<accession>A0A6D2HUK8</accession>
<evidence type="ECO:0000256" key="2">
    <source>
        <dbReference type="ARBA" id="ARBA00004906"/>
    </source>
</evidence>
<dbReference type="AlphaFoldDB" id="A0A6D2HUK8"/>
<dbReference type="FunFam" id="1.25.40.420:FF:000008">
    <property type="entry name" value="BTB/POZ domain-containing protein POB1"/>
    <property type="match status" value="1"/>
</dbReference>
<dbReference type="InterPro" id="IPR045890">
    <property type="entry name" value="POB1-like"/>
</dbReference>
<comment type="function">
    <text evidence="1">May act as a substrate-specific adapter of an E3 ubiquitin-protein ligase complex (CUL3-RBX1-BTB) which mediates the ubiquitination and subsequent proteasomal degradation of target proteins.</text>
</comment>
<dbReference type="Gene3D" id="3.30.710.10">
    <property type="entry name" value="Potassium Channel Kv1.1, Chain A"/>
    <property type="match status" value="1"/>
</dbReference>
<dbReference type="EMBL" id="CACVBM020000266">
    <property type="protein sequence ID" value="CAA7016877.1"/>
    <property type="molecule type" value="Genomic_DNA"/>
</dbReference>
<sequence>MRGSNNTDLFDPKTEMDSNFSRHGSNSSEGDFGFAFNDSNFSDRLLRIEIMGGPSDSRSDGEGCTSIADWARHRKRRREDVNGGTISDIVACAEEQIITDNNQPDMDDCPGGDNPEDEGEAMVEEAQSGDDDASSEPNWGMDHSTVVRVKELHISSPILAAKSPFFYKLFSNGMRESEQRHVTLRINAQEEGALMELLNFMYSNSLTVTTAPALLDVLMAADKFEVASCMRYCSRLLRNMPMTPDSALLYLELPSSVLMAEAVNPLTDAAKHFLASRYKDITKFQEEVMALPLAGIEAILSSDDLQIASEDAVYDFVLKWARGQYSSLEERREILGSRLALYIRFPYMTCRKLKKVLTCSDFEHEVASKQVLEALFFKAEAPHRQRILAGEGSDSMNRRFIERAYKYRPVKVVEFELPRPQCVVYLDLKREECAGLFPSGRVYSQAFHLGGQGFFLSAHCNMDQQSSFHCFGLFLGMQEKGAVSFGVDYEFAVRQKPEQEFTSKYKGNYTFTGGKAVGYRNLFGIPWTSFIADDSLYFINGILHLRAELTIKRSTDLH</sequence>
<proteinExistence type="predicted"/>
<feature type="region of interest" description="Disordered" evidence="4">
    <location>
        <begin position="98"/>
        <end position="139"/>
    </location>
</feature>
<dbReference type="FunFam" id="3.30.710.10:FF:000099">
    <property type="entry name" value="BTB/POZ domain-containing protein POB1"/>
    <property type="match status" value="1"/>
</dbReference>
<dbReference type="SUPFAM" id="SSF49599">
    <property type="entry name" value="TRAF domain-like"/>
    <property type="match status" value="1"/>
</dbReference>
<evidence type="ECO:0000313" key="6">
    <source>
        <dbReference type="EMBL" id="CAA7016877.1"/>
    </source>
</evidence>
<evidence type="ECO:0000256" key="3">
    <source>
        <dbReference type="ARBA" id="ARBA00022786"/>
    </source>
</evidence>
<dbReference type="InterPro" id="IPR000210">
    <property type="entry name" value="BTB/POZ_dom"/>
</dbReference>
<protein>
    <recommendedName>
        <fullName evidence="5">BTB domain-containing protein</fullName>
    </recommendedName>
</protein>
<feature type="compositionally biased region" description="Polar residues" evidence="4">
    <location>
        <begin position="17"/>
        <end position="29"/>
    </location>
</feature>
<dbReference type="Pfam" id="PF00651">
    <property type="entry name" value="BTB"/>
    <property type="match status" value="1"/>
</dbReference>
<dbReference type="SMART" id="SM00225">
    <property type="entry name" value="BTB"/>
    <property type="match status" value="1"/>
</dbReference>
<keyword evidence="3" id="KW-0833">Ubl conjugation pathway</keyword>
<dbReference type="InterPro" id="IPR011333">
    <property type="entry name" value="SKP1/BTB/POZ_sf"/>
</dbReference>
<comment type="pathway">
    <text evidence="2">Protein modification; protein ubiquitination.</text>
</comment>
<feature type="region of interest" description="Disordered" evidence="4">
    <location>
        <begin position="1"/>
        <end position="29"/>
    </location>
</feature>
<dbReference type="SUPFAM" id="SSF54695">
    <property type="entry name" value="POZ domain"/>
    <property type="match status" value="1"/>
</dbReference>
<dbReference type="GO" id="GO:0016567">
    <property type="term" value="P:protein ubiquitination"/>
    <property type="evidence" value="ECO:0007669"/>
    <property type="project" value="UniProtKB-UniPathway"/>
</dbReference>
<organism evidence="6 7">
    <name type="scientific">Microthlaspi erraticum</name>
    <dbReference type="NCBI Taxonomy" id="1685480"/>
    <lineage>
        <taxon>Eukaryota</taxon>
        <taxon>Viridiplantae</taxon>
        <taxon>Streptophyta</taxon>
        <taxon>Embryophyta</taxon>
        <taxon>Tracheophyta</taxon>
        <taxon>Spermatophyta</taxon>
        <taxon>Magnoliopsida</taxon>
        <taxon>eudicotyledons</taxon>
        <taxon>Gunneridae</taxon>
        <taxon>Pentapetalae</taxon>
        <taxon>rosids</taxon>
        <taxon>malvids</taxon>
        <taxon>Brassicales</taxon>
        <taxon>Brassicaceae</taxon>
        <taxon>Coluteocarpeae</taxon>
        <taxon>Microthlaspi</taxon>
    </lineage>
</organism>
<dbReference type="OrthoDB" id="45365at2759"/>
<dbReference type="PANTHER" id="PTHR46336">
    <property type="entry name" value="OS02G0260700 PROTEIN"/>
    <property type="match status" value="1"/>
</dbReference>
<evidence type="ECO:0000313" key="7">
    <source>
        <dbReference type="Proteomes" id="UP000467841"/>
    </source>
</evidence>
<dbReference type="Pfam" id="PF07707">
    <property type="entry name" value="BACK"/>
    <property type="match status" value="1"/>
</dbReference>
<comment type="caution">
    <text evidence="6">The sequence shown here is derived from an EMBL/GenBank/DDBJ whole genome shotgun (WGS) entry which is preliminary data.</text>
</comment>
<dbReference type="CDD" id="cd18186">
    <property type="entry name" value="BTB_POZ_ZBTB_KLHL-like"/>
    <property type="match status" value="1"/>
</dbReference>
<feature type="compositionally biased region" description="Acidic residues" evidence="4">
    <location>
        <begin position="105"/>
        <end position="134"/>
    </location>
</feature>
<keyword evidence="7" id="KW-1185">Reference proteome</keyword>
<evidence type="ECO:0000256" key="1">
    <source>
        <dbReference type="ARBA" id="ARBA00002668"/>
    </source>
</evidence>
<name>A0A6D2HUK8_9BRAS</name>
<dbReference type="GO" id="GO:0010114">
    <property type="term" value="P:response to red light"/>
    <property type="evidence" value="ECO:0007669"/>
    <property type="project" value="TreeGrafter"/>
</dbReference>